<protein>
    <submittedName>
        <fullName evidence="1">Uncharacterized protein</fullName>
    </submittedName>
</protein>
<proteinExistence type="predicted"/>
<evidence type="ECO:0000313" key="2">
    <source>
        <dbReference type="Proteomes" id="UP000003527"/>
    </source>
</evidence>
<dbReference type="AlphaFoldDB" id="G9WRI6"/>
<name>G9WRI6_9FIRM</name>
<sequence>MSLMGMLFGSSEEEEIRNEEGVILKPIRVLNAKGEKIATVTAEESLSIVQEKEQGQIRLIQLNERHEEIKSLMSCPYAQNADARKELTDMMAEVKKDISNAYLAGKESIRIPESKYELFVYMRRRPTVPIDADKLSRELASGEARENVLQFRSYLEKNPRVNVYAAVYSLATDTAYRILKQEYRQYGNVHFILLENRDKKRITWDDPQIQESLKDTPNVCSIGIGVREGEKPRYAIELRNEDVSSVVKKAALLTHHIFNIREEMIDAQAEGHAKAMWELGAKKGKSEEFIRKTVEDLALEDAAYRIPESAVKEIISKAKQRGFIDGEEIGLFRVPVVDRTLLLNLFKQAEDGFLIKDESGSFQYYKDVTGKLVIRYGWTKEGNWYVAPLGKDEREIRAEAAQVMLEGKYLRALQKLLQKNRNRSVIDSFSSLKEFILSYEKMGMDMQEQMESVENGKEYFPEENIEEIQTVIQEVLSPHSVYDNFGF</sequence>
<evidence type="ECO:0000313" key="1">
    <source>
        <dbReference type="EMBL" id="EHL13926.1"/>
    </source>
</evidence>
<reference evidence="1 2" key="1">
    <citation type="submission" date="2011-08" db="EMBL/GenBank/DDBJ databases">
        <title>The Genome Sequence of Oribacterium sp. ACB7.</title>
        <authorList>
            <consortium name="The Broad Institute Genome Sequencing Platform"/>
            <person name="Earl A."/>
            <person name="Ward D."/>
            <person name="Feldgarden M."/>
            <person name="Gevers D."/>
            <person name="Sizova M."/>
            <person name="Hazen A."/>
            <person name="Epstein S."/>
            <person name="Young S.K."/>
            <person name="Zeng Q."/>
            <person name="Gargeya S."/>
            <person name="Fitzgerald M."/>
            <person name="Haas B."/>
            <person name="Abouelleil A."/>
            <person name="Alvarado L."/>
            <person name="Arachchi H.M."/>
            <person name="Berlin A."/>
            <person name="Brown A."/>
            <person name="Chapman S.B."/>
            <person name="Chen Z."/>
            <person name="Dunbar C."/>
            <person name="Freedman E."/>
            <person name="Gearin G."/>
            <person name="Gellesch M."/>
            <person name="Goldberg J."/>
            <person name="Griggs A."/>
            <person name="Gujja S."/>
            <person name="Heiman D."/>
            <person name="Howarth C."/>
            <person name="Larson L."/>
            <person name="Lui A."/>
            <person name="MacDonald P.J.P."/>
            <person name="Montmayeur A."/>
            <person name="Murphy C."/>
            <person name="Neiman D."/>
            <person name="Pearson M."/>
            <person name="Priest M."/>
            <person name="Roberts A."/>
            <person name="Saif S."/>
            <person name="Shea T."/>
            <person name="Shenoy N."/>
            <person name="Sisk P."/>
            <person name="Stolte C."/>
            <person name="Sykes S."/>
            <person name="Wortman J."/>
            <person name="Nusbaum C."/>
            <person name="Birren B."/>
        </authorList>
    </citation>
    <scope>NUCLEOTIDE SEQUENCE [LARGE SCALE GENOMIC DNA]</scope>
    <source>
        <strain evidence="1 2">ACB7</strain>
    </source>
</reference>
<dbReference type="HOGENOM" id="CLU_560010_0_0_9"/>
<keyword evidence="2" id="KW-1185">Reference proteome</keyword>
<accession>G9WRI6</accession>
<gene>
    <name evidence="1" type="ORF">HMPREF9624_01702</name>
</gene>
<dbReference type="RefSeq" id="WP_009537426.1">
    <property type="nucleotide sequence ID" value="NZ_JH414506.1"/>
</dbReference>
<dbReference type="EMBL" id="AFZD01000004">
    <property type="protein sequence ID" value="EHL13926.1"/>
    <property type="molecule type" value="Genomic_DNA"/>
</dbReference>
<comment type="caution">
    <text evidence="1">The sequence shown here is derived from an EMBL/GenBank/DDBJ whole genome shotgun (WGS) entry which is preliminary data.</text>
</comment>
<dbReference type="PATRIC" id="fig|796944.3.peg.211"/>
<dbReference type="Proteomes" id="UP000003527">
    <property type="component" value="Unassembled WGS sequence"/>
</dbReference>
<organism evidence="1 2">
    <name type="scientific">Oribacterium asaccharolyticum ACB7</name>
    <dbReference type="NCBI Taxonomy" id="796944"/>
    <lineage>
        <taxon>Bacteria</taxon>
        <taxon>Bacillati</taxon>
        <taxon>Bacillota</taxon>
        <taxon>Clostridia</taxon>
        <taxon>Lachnospirales</taxon>
        <taxon>Lachnospiraceae</taxon>
        <taxon>Oribacterium</taxon>
    </lineage>
</organism>